<dbReference type="Pfam" id="PF06441">
    <property type="entry name" value="EHN"/>
    <property type="match status" value="1"/>
</dbReference>
<evidence type="ECO:0000313" key="6">
    <source>
        <dbReference type="Proteomes" id="UP000827549"/>
    </source>
</evidence>
<dbReference type="InterPro" id="IPR029058">
    <property type="entry name" value="AB_hydrolase_fold"/>
</dbReference>
<keyword evidence="6" id="KW-1185">Reference proteome</keyword>
<dbReference type="InterPro" id="IPR000639">
    <property type="entry name" value="Epox_hydrolase-like"/>
</dbReference>
<keyword evidence="2 5" id="KW-0378">Hydrolase</keyword>
<feature type="domain" description="Epoxide hydrolase N-terminal" evidence="4">
    <location>
        <begin position="15"/>
        <end position="126"/>
    </location>
</feature>
<name>A0AAF1BKI7_9TREE</name>
<protein>
    <submittedName>
        <fullName evidence="5">Epoxide hydrolase</fullName>
    </submittedName>
</protein>
<dbReference type="GO" id="GO:0004301">
    <property type="term" value="F:epoxide hydrolase activity"/>
    <property type="evidence" value="ECO:0007669"/>
    <property type="project" value="TreeGrafter"/>
</dbReference>
<dbReference type="Proteomes" id="UP000827549">
    <property type="component" value="Chromosome 2"/>
</dbReference>
<comment type="similarity">
    <text evidence="1">Belongs to the peptidase S33 family.</text>
</comment>
<evidence type="ECO:0000256" key="3">
    <source>
        <dbReference type="PIRSR" id="PIRSR001112-1"/>
    </source>
</evidence>
<dbReference type="PIRSF" id="PIRSF001112">
    <property type="entry name" value="Epoxide_hydrolase"/>
    <property type="match status" value="1"/>
</dbReference>
<dbReference type="PANTHER" id="PTHR21661:SF39">
    <property type="entry name" value="HYDROLASE, PUTATIVE (AFU_ORTHOLOGUE AFUA_3G08960)-RELATED"/>
    <property type="match status" value="1"/>
</dbReference>
<dbReference type="EMBL" id="CP086715">
    <property type="protein sequence ID" value="WOO79664.1"/>
    <property type="molecule type" value="Genomic_DNA"/>
</dbReference>
<feature type="active site" description="Proton donor" evidence="3">
    <location>
        <position position="320"/>
    </location>
</feature>
<feature type="active site" description="Nucleophile" evidence="3">
    <location>
        <position position="200"/>
    </location>
</feature>
<dbReference type="AlphaFoldDB" id="A0AAF1BKI7"/>
<sequence length="404" mass="45148">MAFNNPPFAPTIPVSPFVPHIPQSRIDDLKARLAAEAPRSTTYDNSTGPGHLGARRRYLDDAIAKWRDSFRWRDVEEEIAQFPGYMATVHHRNHTYRVHYLALWSEKPDAVPIVFCHGWPGSVLEFVPMLKLLKEKYTPKTLPYHIVVPALIGYGFSSPPPLDFPFTSLDNAGVFDAMMRGLGFGRENGKGVGYIVQGGDVGSYVARNSSRFESVLGVHVNFFPLLGSSSKLDTKGLDELDQRAMKRAVQWERWGQGYFWEHATKPATIGAVLESSPVALLAWIGEKLNDSGIPDSLNWTLAEVSLYWFTNSAATCLWQYKAGAGKDLDPNAQPPKRIDKPFGYSQFMAEIFPTPIEWIKSRTNLVFARRHAEGGHFAALEKPALLWGDVSEFAGIVLQQKAKL</sequence>
<evidence type="ECO:0000256" key="2">
    <source>
        <dbReference type="ARBA" id="ARBA00022801"/>
    </source>
</evidence>
<reference evidence="5" key="1">
    <citation type="submission" date="2023-10" db="EMBL/GenBank/DDBJ databases">
        <authorList>
            <person name="Noh H."/>
        </authorList>
    </citation>
    <scope>NUCLEOTIDE SEQUENCE</scope>
    <source>
        <strain evidence="5">DUCC4014</strain>
    </source>
</reference>
<accession>A0AAF1BKI7</accession>
<dbReference type="GeneID" id="87806433"/>
<dbReference type="GO" id="GO:0097176">
    <property type="term" value="P:epoxide metabolic process"/>
    <property type="evidence" value="ECO:0007669"/>
    <property type="project" value="TreeGrafter"/>
</dbReference>
<evidence type="ECO:0000259" key="4">
    <source>
        <dbReference type="Pfam" id="PF06441"/>
    </source>
</evidence>
<dbReference type="RefSeq" id="XP_062625696.1">
    <property type="nucleotide sequence ID" value="XM_062769712.1"/>
</dbReference>
<gene>
    <name evidence="5" type="primary">epoA</name>
    <name evidence="5" type="ORF">LOC62_02G003187</name>
</gene>
<dbReference type="InterPro" id="IPR010497">
    <property type="entry name" value="Epoxide_hydro_N"/>
</dbReference>
<dbReference type="InterPro" id="IPR016292">
    <property type="entry name" value="Epoxide_hydrolase"/>
</dbReference>
<proteinExistence type="inferred from homology"/>
<dbReference type="SUPFAM" id="SSF53474">
    <property type="entry name" value="alpha/beta-Hydrolases"/>
    <property type="match status" value="1"/>
</dbReference>
<dbReference type="Gene3D" id="3.40.50.1820">
    <property type="entry name" value="alpha/beta hydrolase"/>
    <property type="match status" value="1"/>
</dbReference>
<evidence type="ECO:0000313" key="5">
    <source>
        <dbReference type="EMBL" id="WOO79664.1"/>
    </source>
</evidence>
<feature type="active site" description="Proton acceptor" evidence="3">
    <location>
        <position position="376"/>
    </location>
</feature>
<dbReference type="PANTHER" id="PTHR21661">
    <property type="entry name" value="EPOXIDE HYDROLASE 1-RELATED"/>
    <property type="match status" value="1"/>
</dbReference>
<organism evidence="5 6">
    <name type="scientific">Vanrija pseudolonga</name>
    <dbReference type="NCBI Taxonomy" id="143232"/>
    <lineage>
        <taxon>Eukaryota</taxon>
        <taxon>Fungi</taxon>
        <taxon>Dikarya</taxon>
        <taxon>Basidiomycota</taxon>
        <taxon>Agaricomycotina</taxon>
        <taxon>Tremellomycetes</taxon>
        <taxon>Trichosporonales</taxon>
        <taxon>Trichosporonaceae</taxon>
        <taxon>Vanrija</taxon>
    </lineage>
</organism>
<dbReference type="PRINTS" id="PR00412">
    <property type="entry name" value="EPOXHYDRLASE"/>
</dbReference>
<evidence type="ECO:0000256" key="1">
    <source>
        <dbReference type="ARBA" id="ARBA00010088"/>
    </source>
</evidence>